<dbReference type="InterPro" id="IPR000045">
    <property type="entry name" value="Prepilin_IV_endopep_pep"/>
</dbReference>
<reference evidence="4 5" key="1">
    <citation type="submission" date="2016-04" db="EMBL/GenBank/DDBJ databases">
        <title>ATOL: Assembling a taxonomically balanced genome-scale reconstruction of the evolutionary history of the Enterobacteriaceae.</title>
        <authorList>
            <person name="Plunkett G.III."/>
            <person name="Neeno-Eckwall E.C."/>
            <person name="Glasner J.D."/>
            <person name="Perna N.T."/>
        </authorList>
    </citation>
    <scope>NUCLEOTIDE SEQUENCE [LARGE SCALE GENOMIC DNA]</scope>
    <source>
        <strain evidence="4 5">ATCC 19692</strain>
    </source>
</reference>
<dbReference type="PANTHER" id="PTHR30487">
    <property type="entry name" value="TYPE 4 PREPILIN-LIKE PROTEINS LEADER PEPTIDE-PROCESSING ENZYME"/>
    <property type="match status" value="1"/>
</dbReference>
<dbReference type="STRING" id="1354337.M983_2473"/>
<feature type="domain" description="Prepilin type IV endopeptidase peptidase" evidence="3">
    <location>
        <begin position="3"/>
        <end position="99"/>
    </location>
</feature>
<comment type="similarity">
    <text evidence="1">Belongs to the peptidase A24 family.</text>
</comment>
<dbReference type="InterPro" id="IPR050882">
    <property type="entry name" value="Prepilin_peptidase/N-MTase"/>
</dbReference>
<dbReference type="PANTHER" id="PTHR30487:SF0">
    <property type="entry name" value="PREPILIN LEADER PEPTIDASE_N-METHYLTRANSFERASE-RELATED"/>
    <property type="match status" value="1"/>
</dbReference>
<gene>
    <name evidence="4" type="ORF">M983_2473</name>
</gene>
<keyword evidence="4" id="KW-0378">Hydrolase</keyword>
<feature type="transmembrane region" description="Helical" evidence="2">
    <location>
        <begin position="113"/>
        <end position="133"/>
    </location>
</feature>
<proteinExistence type="inferred from homology"/>
<dbReference type="EMBL" id="LXEN01000120">
    <property type="protein sequence ID" value="OAT24686.1"/>
    <property type="molecule type" value="Genomic_DNA"/>
</dbReference>
<accession>A0A198FKF8</accession>
<evidence type="ECO:0000256" key="2">
    <source>
        <dbReference type="SAM" id="Phobius"/>
    </source>
</evidence>
<keyword evidence="2" id="KW-1133">Transmembrane helix</keyword>
<evidence type="ECO:0000259" key="3">
    <source>
        <dbReference type="Pfam" id="PF01478"/>
    </source>
</evidence>
<keyword evidence="2" id="KW-0812">Transmembrane</keyword>
<keyword evidence="4" id="KW-0489">Methyltransferase</keyword>
<keyword evidence="4" id="KW-0808">Transferase</keyword>
<evidence type="ECO:0000313" key="4">
    <source>
        <dbReference type="EMBL" id="OAT24686.1"/>
    </source>
</evidence>
<dbReference type="GO" id="GO:0005886">
    <property type="term" value="C:plasma membrane"/>
    <property type="evidence" value="ECO:0007669"/>
    <property type="project" value="TreeGrafter"/>
</dbReference>
<feature type="transmembrane region" description="Helical" evidence="2">
    <location>
        <begin position="71"/>
        <end position="101"/>
    </location>
</feature>
<dbReference type="EC" id="2.1.1.-" evidence="4"/>
<dbReference type="Pfam" id="PF01478">
    <property type="entry name" value="Peptidase_A24"/>
    <property type="match status" value="1"/>
</dbReference>
<dbReference type="Gene3D" id="1.20.120.1220">
    <property type="match status" value="1"/>
</dbReference>
<dbReference type="GO" id="GO:0008168">
    <property type="term" value="F:methyltransferase activity"/>
    <property type="evidence" value="ECO:0007669"/>
    <property type="project" value="UniProtKB-KW"/>
</dbReference>
<protein>
    <submittedName>
        <fullName evidence="4">Leader peptidase/prepilin peptidase/N-methyltransferase</fullName>
        <ecNumber evidence="4">2.1.1.-</ecNumber>
        <ecNumber evidence="4">3.4.23.-</ecNumber>
        <ecNumber evidence="4">3.4.23.43</ecNumber>
    </submittedName>
</protein>
<evidence type="ECO:0000313" key="5">
    <source>
        <dbReference type="Proteomes" id="UP000094023"/>
    </source>
</evidence>
<name>A0A198FKF8_9GAMM</name>
<keyword evidence="5" id="KW-1185">Reference proteome</keyword>
<feature type="transmembrane region" description="Helical" evidence="2">
    <location>
        <begin position="37"/>
        <end position="59"/>
    </location>
</feature>
<dbReference type="AlphaFoldDB" id="A0A198FKF8"/>
<dbReference type="GO" id="GO:0032259">
    <property type="term" value="P:methylation"/>
    <property type="evidence" value="ECO:0007669"/>
    <property type="project" value="UniProtKB-KW"/>
</dbReference>
<dbReference type="EC" id="3.4.23.-" evidence="4"/>
<keyword evidence="2" id="KW-0472">Membrane</keyword>
<dbReference type="EC" id="3.4.23.43" evidence="4"/>
<sequence length="143" mass="16012">MFDTDYFLLPDNMTFGLLSLGFILNSTPYQIVTLENVFNGFLLGVGLFYSIYLLGYFLYQECILGFGDIKLIGAITAWCGVDLLLYILLLSSLLGIVIYIGTYIKTKEHVNKIAFGSCLSFSTLIILGNKITLKSTLLFLNLY</sequence>
<evidence type="ECO:0000256" key="1">
    <source>
        <dbReference type="ARBA" id="ARBA00005801"/>
    </source>
</evidence>
<dbReference type="GO" id="GO:0004190">
    <property type="term" value="F:aspartic-type endopeptidase activity"/>
    <property type="evidence" value="ECO:0007669"/>
    <property type="project" value="UniProtKB-EC"/>
</dbReference>
<comment type="caution">
    <text evidence="4">The sequence shown here is derived from an EMBL/GenBank/DDBJ whole genome shotgun (WGS) entry which is preliminary data.</text>
</comment>
<dbReference type="Proteomes" id="UP000094023">
    <property type="component" value="Unassembled WGS sequence"/>
</dbReference>
<dbReference type="GO" id="GO:0006465">
    <property type="term" value="P:signal peptide processing"/>
    <property type="evidence" value="ECO:0007669"/>
    <property type="project" value="TreeGrafter"/>
</dbReference>
<organism evidence="4 5">
    <name type="scientific">Proteus myxofaciens ATCC 19692</name>
    <dbReference type="NCBI Taxonomy" id="1354337"/>
    <lineage>
        <taxon>Bacteria</taxon>
        <taxon>Pseudomonadati</taxon>
        <taxon>Pseudomonadota</taxon>
        <taxon>Gammaproteobacteria</taxon>
        <taxon>Enterobacterales</taxon>
        <taxon>Morganellaceae</taxon>
        <taxon>Proteus</taxon>
    </lineage>
</organism>